<accession>A0A8S5UQX4</accession>
<proteinExistence type="predicted"/>
<evidence type="ECO:0000313" key="1">
    <source>
        <dbReference type="EMBL" id="DAF96804.1"/>
    </source>
</evidence>
<sequence length="76" mass="9002">MRKYGLIIYNTGKKFPIFVDSEEELDELFNNIIKLVKDKSCLAYTIVEQDFKILLTKDFIKNSHLVFTKNIEKDLK</sequence>
<protein>
    <submittedName>
        <fullName evidence="1">Uncharacterized protein</fullName>
    </submittedName>
</protein>
<name>A0A8S5UQX4_9CAUD</name>
<reference evidence="1" key="1">
    <citation type="journal article" date="2021" name="Proc. Natl. Acad. Sci. U.S.A.">
        <title>A Catalog of Tens of Thousands of Viruses from Human Metagenomes Reveals Hidden Associations with Chronic Diseases.</title>
        <authorList>
            <person name="Tisza M.J."/>
            <person name="Buck C.B."/>
        </authorList>
    </citation>
    <scope>NUCLEOTIDE SEQUENCE</scope>
    <source>
        <strain evidence="1">CtQyH19</strain>
    </source>
</reference>
<organism evidence="1">
    <name type="scientific">Podoviridae sp. ctQyH19</name>
    <dbReference type="NCBI Taxonomy" id="2825249"/>
    <lineage>
        <taxon>Viruses</taxon>
        <taxon>Duplodnaviria</taxon>
        <taxon>Heunggongvirae</taxon>
        <taxon>Uroviricota</taxon>
        <taxon>Caudoviricetes</taxon>
    </lineage>
</organism>
<dbReference type="EMBL" id="BK016121">
    <property type="protein sequence ID" value="DAF96804.1"/>
    <property type="molecule type" value="Genomic_DNA"/>
</dbReference>